<accession>A0A151CIC0</accession>
<reference evidence="1 2" key="1">
    <citation type="submission" date="2015-11" db="EMBL/GenBank/DDBJ databases">
        <title>Draft genome of Sulfurovum riftiae 1812E, a member of the Epsilonproteobacteria isolated from the tube of the deep-sea hydrothermal vent tubewom Riftia pachyptila.</title>
        <authorList>
            <person name="Vetriani C."/>
            <person name="Giovannelli D."/>
        </authorList>
    </citation>
    <scope>NUCLEOTIDE SEQUENCE [LARGE SCALE GENOMIC DNA]</scope>
    <source>
        <strain evidence="1 2">1812E</strain>
    </source>
</reference>
<dbReference type="AlphaFoldDB" id="A0A151CIC0"/>
<evidence type="ECO:0000313" key="2">
    <source>
        <dbReference type="Proteomes" id="UP000075359"/>
    </source>
</evidence>
<proteinExistence type="predicted"/>
<evidence type="ECO:0000313" key="1">
    <source>
        <dbReference type="EMBL" id="KYJ87003.1"/>
    </source>
</evidence>
<dbReference type="EMBL" id="LNKT01000008">
    <property type="protein sequence ID" value="KYJ87003.1"/>
    <property type="molecule type" value="Genomic_DNA"/>
</dbReference>
<dbReference type="InterPro" id="IPR035911">
    <property type="entry name" value="MurE/MurF_N"/>
</dbReference>
<comment type="caution">
    <text evidence="1">The sequence shown here is derived from an EMBL/GenBank/DDBJ whole genome shotgun (WGS) entry which is preliminary data.</text>
</comment>
<dbReference type="OrthoDB" id="5338390at2"/>
<dbReference type="RefSeq" id="WP_067329610.1">
    <property type="nucleotide sequence ID" value="NZ_LNKT01000008.1"/>
</dbReference>
<organism evidence="1 2">
    <name type="scientific">Sulfurovum riftiae</name>
    <dbReference type="NCBI Taxonomy" id="1630136"/>
    <lineage>
        <taxon>Bacteria</taxon>
        <taxon>Pseudomonadati</taxon>
        <taxon>Campylobacterota</taxon>
        <taxon>Epsilonproteobacteria</taxon>
        <taxon>Campylobacterales</taxon>
        <taxon>Sulfurovaceae</taxon>
        <taxon>Sulfurovum</taxon>
    </lineage>
</organism>
<keyword evidence="2" id="KW-1185">Reference proteome</keyword>
<sequence length="326" mass="37919">MKIEDILNLTEGTLSNTPKVQAIEAATVYHSKVEHGDLFFSSNQEEIDKAIENGAYAIIYDDDSIERKDDEIAWIKVSDIQLAAFKLIRYVIIKKEAKFFLLNEHELSFLKMILLHKGNISFIANDWRKAFEQILNSDDALFVGTDKELMKLIKPDIKRLERDVEGYPIFDTLFRTTFKVGGYVYQEKELIPFHLDYLLRVVAFCEAEDLPYSVDRIKYTKHFMPVFIDGQLKSTQAGKSDQVAIFTDNIEDIVEAREYIKRSNTWVKGIVLTPPKTKVPGIDRPHWFENKEEVREILKSTLFNYAFIYNADKSILNTIKEEYSLF</sequence>
<dbReference type="STRING" id="1630136.AS592_00400"/>
<gene>
    <name evidence="1" type="ORF">AS592_00400</name>
</gene>
<dbReference type="SUPFAM" id="SSF63418">
    <property type="entry name" value="MurE/MurF N-terminal domain"/>
    <property type="match status" value="1"/>
</dbReference>
<dbReference type="Proteomes" id="UP000075359">
    <property type="component" value="Unassembled WGS sequence"/>
</dbReference>
<name>A0A151CIC0_9BACT</name>
<protein>
    <submittedName>
        <fullName evidence="1">Uncharacterized protein</fullName>
    </submittedName>
</protein>